<feature type="transmembrane region" description="Helical" evidence="1">
    <location>
        <begin position="47"/>
        <end position="65"/>
    </location>
</feature>
<keyword evidence="1" id="KW-1133">Transmembrane helix</keyword>
<evidence type="ECO:0000313" key="2">
    <source>
        <dbReference type="EMBL" id="QEA39124.1"/>
    </source>
</evidence>
<keyword evidence="3" id="KW-1185">Reference proteome</keyword>
<accession>A0A5B8SS83</accession>
<dbReference type="AlphaFoldDB" id="A0A5B8SS83"/>
<dbReference type="EMBL" id="CP042382">
    <property type="protein sequence ID" value="QEA39124.1"/>
    <property type="molecule type" value="Genomic_DNA"/>
</dbReference>
<dbReference type="OrthoDB" id="9789704at2"/>
<dbReference type="KEGG" id="paur:FGL86_08585"/>
<evidence type="ECO:0000256" key="1">
    <source>
        <dbReference type="SAM" id="Phobius"/>
    </source>
</evidence>
<name>A0A5B8SS83_9GAMM</name>
<sequence>MHRRPGASNSRCLALVSFIAVLLTGLFYQGNWQRVHAARDNRALRTGFLPSGPLSTLMIFPMGLLNRRFDP</sequence>
<evidence type="ECO:0000313" key="3">
    <source>
        <dbReference type="Proteomes" id="UP000321272"/>
    </source>
</evidence>
<proteinExistence type="predicted"/>
<dbReference type="Proteomes" id="UP000321272">
    <property type="component" value="Chromosome"/>
</dbReference>
<reference evidence="2 3" key="1">
    <citation type="submission" date="2019-06" db="EMBL/GenBank/DDBJ databases">
        <title>Genome analyses of bacteria isolated from kimchi.</title>
        <authorList>
            <person name="Lee S."/>
            <person name="Ahn S."/>
            <person name="Roh S."/>
        </authorList>
    </citation>
    <scope>NUCLEOTIDE SEQUENCE [LARGE SCALE GENOMIC DNA]</scope>
    <source>
        <strain evidence="2 3">CBA4606</strain>
    </source>
</reference>
<keyword evidence="1" id="KW-0472">Membrane</keyword>
<organism evidence="2 3">
    <name type="scientific">Pistricoccus aurantiacus</name>
    <dbReference type="NCBI Taxonomy" id="1883414"/>
    <lineage>
        <taxon>Bacteria</taxon>
        <taxon>Pseudomonadati</taxon>
        <taxon>Pseudomonadota</taxon>
        <taxon>Gammaproteobacteria</taxon>
        <taxon>Oceanospirillales</taxon>
        <taxon>Halomonadaceae</taxon>
        <taxon>Pistricoccus</taxon>
    </lineage>
</organism>
<dbReference type="RefSeq" id="WP_147184179.1">
    <property type="nucleotide sequence ID" value="NZ_CP042382.1"/>
</dbReference>
<gene>
    <name evidence="2" type="ORF">FGL86_08585</name>
</gene>
<keyword evidence="1" id="KW-0812">Transmembrane</keyword>
<protein>
    <submittedName>
        <fullName evidence="2">Uncharacterized protein</fullName>
    </submittedName>
</protein>